<dbReference type="PANTHER" id="PTHR30273:SF2">
    <property type="entry name" value="PROTEIN FECR"/>
    <property type="match status" value="1"/>
</dbReference>
<organism evidence="4 5">
    <name type="scientific">Fodinibius halophilus</name>
    <dbReference type="NCBI Taxonomy" id="1736908"/>
    <lineage>
        <taxon>Bacteria</taxon>
        <taxon>Pseudomonadati</taxon>
        <taxon>Balneolota</taxon>
        <taxon>Balneolia</taxon>
        <taxon>Balneolales</taxon>
        <taxon>Balneolaceae</taxon>
        <taxon>Fodinibius</taxon>
    </lineage>
</organism>
<name>A0A6M1TID3_9BACT</name>
<dbReference type="Proteomes" id="UP000479132">
    <property type="component" value="Unassembled WGS sequence"/>
</dbReference>
<sequence length="353" mass="40291">MKFNDVDGRLLARYLADECTAEETQKVEQGVAKDVENAQKLKQFKRIWDISEEDHSSMHGVFDTGEQWQQLQSRLEKEGELNRESKRDSFAAKYRSASVHSMTQKLIRVAAIFLIAGLIGVFAYQNWYEPKPEVSETVLREVSTANAQRVNLRLADGTEVMLNADSDIKFPNQFDEDIREVYLMGEAYFDVATNSKRPFVIHSRGAVVRVLGTAFTVRSYEEDRQVQIVVEEGKVSVEDSSAESANKALLTANEMGSYSLNSNEITTSKVDDIQLYLSWKKGYLKFRDKPMKEVALALERRYGVEVSFQSSEIRDKQLTAFLKSRSIKNVLNVIAMSLDVEYELTENRVIFTQ</sequence>
<comment type="caution">
    <text evidence="4">The sequence shown here is derived from an EMBL/GenBank/DDBJ whole genome shotgun (WGS) entry which is preliminary data.</text>
</comment>
<evidence type="ECO:0000259" key="2">
    <source>
        <dbReference type="Pfam" id="PF04773"/>
    </source>
</evidence>
<accession>A0A6M1TID3</accession>
<dbReference type="EMBL" id="JAALLS010000025">
    <property type="protein sequence ID" value="NGP89812.1"/>
    <property type="molecule type" value="Genomic_DNA"/>
</dbReference>
<dbReference type="RefSeq" id="WP_165270944.1">
    <property type="nucleotide sequence ID" value="NZ_JAALLS010000025.1"/>
</dbReference>
<dbReference type="Pfam" id="PF16344">
    <property type="entry name" value="FecR_C"/>
    <property type="match status" value="1"/>
</dbReference>
<evidence type="ECO:0000256" key="1">
    <source>
        <dbReference type="SAM" id="Phobius"/>
    </source>
</evidence>
<protein>
    <submittedName>
        <fullName evidence="4">DUF4974 domain-containing protein</fullName>
    </submittedName>
</protein>
<feature type="domain" description="FecR protein" evidence="2">
    <location>
        <begin position="141"/>
        <end position="235"/>
    </location>
</feature>
<evidence type="ECO:0000259" key="3">
    <source>
        <dbReference type="Pfam" id="PF16344"/>
    </source>
</evidence>
<keyword evidence="1" id="KW-1133">Transmembrane helix</keyword>
<keyword evidence="1" id="KW-0812">Transmembrane</keyword>
<keyword evidence="5" id="KW-1185">Reference proteome</keyword>
<dbReference type="InterPro" id="IPR032508">
    <property type="entry name" value="FecR_C"/>
</dbReference>
<feature type="transmembrane region" description="Helical" evidence="1">
    <location>
        <begin position="106"/>
        <end position="127"/>
    </location>
</feature>
<dbReference type="PIRSF" id="PIRSF018266">
    <property type="entry name" value="FecR"/>
    <property type="match status" value="1"/>
</dbReference>
<dbReference type="Gene3D" id="2.60.120.1440">
    <property type="match status" value="1"/>
</dbReference>
<gene>
    <name evidence="4" type="ORF">G3569_15750</name>
</gene>
<keyword evidence="1" id="KW-0472">Membrane</keyword>
<dbReference type="InterPro" id="IPR012373">
    <property type="entry name" value="Ferrdict_sens_TM"/>
</dbReference>
<proteinExistence type="predicted"/>
<dbReference type="Pfam" id="PF04773">
    <property type="entry name" value="FecR"/>
    <property type="match status" value="1"/>
</dbReference>
<evidence type="ECO:0000313" key="5">
    <source>
        <dbReference type="Proteomes" id="UP000479132"/>
    </source>
</evidence>
<evidence type="ECO:0000313" key="4">
    <source>
        <dbReference type="EMBL" id="NGP89812.1"/>
    </source>
</evidence>
<dbReference type="GO" id="GO:0016989">
    <property type="term" value="F:sigma factor antagonist activity"/>
    <property type="evidence" value="ECO:0007669"/>
    <property type="project" value="TreeGrafter"/>
</dbReference>
<dbReference type="InterPro" id="IPR006860">
    <property type="entry name" value="FecR"/>
</dbReference>
<dbReference type="AlphaFoldDB" id="A0A6M1TID3"/>
<dbReference type="PANTHER" id="PTHR30273">
    <property type="entry name" value="PERIPLASMIC SIGNAL SENSOR AND SIGMA FACTOR ACTIVATOR FECR-RELATED"/>
    <property type="match status" value="1"/>
</dbReference>
<dbReference type="Gene3D" id="3.55.50.30">
    <property type="match status" value="1"/>
</dbReference>
<reference evidence="4 5" key="1">
    <citation type="submission" date="2020-02" db="EMBL/GenBank/DDBJ databases">
        <title>Aliifodinibius halophilus 2W32, complete genome.</title>
        <authorList>
            <person name="Li Y."/>
            <person name="Wu S."/>
        </authorList>
    </citation>
    <scope>NUCLEOTIDE SEQUENCE [LARGE SCALE GENOMIC DNA]</scope>
    <source>
        <strain evidence="4 5">2W32</strain>
    </source>
</reference>
<feature type="domain" description="Protein FecR C-terminal" evidence="3">
    <location>
        <begin position="283"/>
        <end position="350"/>
    </location>
</feature>